<dbReference type="Pfam" id="PF03972">
    <property type="entry name" value="MmgE_PrpD_N"/>
    <property type="match status" value="1"/>
</dbReference>
<dbReference type="Gene3D" id="3.30.1330.120">
    <property type="entry name" value="2-methylcitrate dehydratase PrpD"/>
    <property type="match status" value="1"/>
</dbReference>
<evidence type="ECO:0000256" key="1">
    <source>
        <dbReference type="ARBA" id="ARBA00006174"/>
    </source>
</evidence>
<dbReference type="GO" id="GO:0047613">
    <property type="term" value="F:aconitate decarboxylase activity"/>
    <property type="evidence" value="ECO:0007669"/>
    <property type="project" value="UniProtKB-EC"/>
</dbReference>
<feature type="domain" description="MmgE/PrpD N-terminal" evidence="2">
    <location>
        <begin position="16"/>
        <end position="255"/>
    </location>
</feature>
<proteinExistence type="inferred from homology"/>
<dbReference type="Gene3D" id="1.10.4100.10">
    <property type="entry name" value="2-methylcitrate dehydratase PrpD"/>
    <property type="match status" value="1"/>
</dbReference>
<evidence type="ECO:0000313" key="4">
    <source>
        <dbReference type="EMBL" id="MET4577159.1"/>
    </source>
</evidence>
<keyword evidence="5" id="KW-1185">Reference proteome</keyword>
<dbReference type="Proteomes" id="UP001549320">
    <property type="component" value="Unassembled WGS sequence"/>
</dbReference>
<evidence type="ECO:0000259" key="3">
    <source>
        <dbReference type="Pfam" id="PF19305"/>
    </source>
</evidence>
<dbReference type="Pfam" id="PF19305">
    <property type="entry name" value="MmgE_PrpD_C"/>
    <property type="match status" value="1"/>
</dbReference>
<protein>
    <submittedName>
        <fullName evidence="4">Aconitate decarboxylase</fullName>
        <ecNumber evidence="4">4.1.1.6</ecNumber>
    </submittedName>
</protein>
<name>A0ABV2Q807_9BURK</name>
<sequence length="467" mass="48606">MSITSSPTPPPGLTARLGAFIADTPSRQASTRLQTMVRNGFVDTVATMIAGRAAPVVLIARRWASLRQNTRNAQAHALLGWAPMSARDSALVNGVAAHALDYDDVGLQGHPSAVLVSALLAEGERLGASGNALLNAYVTGHEVWAELISRDQDLHHLKGWHPTGIFGTLGAAAAVAALRGLDAQRAAHALGLAASMAAGLTANFGSMAKPFHAGQAAAHGIDAVDLAEAGMTAAPDVLEHPTGFLTAVSAGGQVNREPPPADFGAPARLESLGLTVKKYPMCFATHRVIDAALDLVTAHDISPTQLVAAEATVGSAQASMLRNARPRNGLEAKFSLQFAVAAPLVARACGLGQLEDTFVQRPEVQAIFEKLSIRTVNTSHPTEPTLAASDRLVLQLSDGRRLDSGEVFVARGEASAPLSEQDLAAKFHDCARGVESRARAALLDSLLNLPEAPSVAQIVQAGRACKL</sequence>
<organism evidence="4 5">
    <name type="scientific">Ottowia thiooxydans</name>
    <dbReference type="NCBI Taxonomy" id="219182"/>
    <lineage>
        <taxon>Bacteria</taxon>
        <taxon>Pseudomonadati</taxon>
        <taxon>Pseudomonadota</taxon>
        <taxon>Betaproteobacteria</taxon>
        <taxon>Burkholderiales</taxon>
        <taxon>Comamonadaceae</taxon>
        <taxon>Ottowia</taxon>
    </lineage>
</organism>
<evidence type="ECO:0000313" key="5">
    <source>
        <dbReference type="Proteomes" id="UP001549320"/>
    </source>
</evidence>
<keyword evidence="4" id="KW-0456">Lyase</keyword>
<dbReference type="InterPro" id="IPR042183">
    <property type="entry name" value="MmgE/PrpD_sf_1"/>
</dbReference>
<dbReference type="EMBL" id="JBEPSH010000004">
    <property type="protein sequence ID" value="MET4577159.1"/>
    <property type="molecule type" value="Genomic_DNA"/>
</dbReference>
<accession>A0ABV2Q807</accession>
<feature type="domain" description="MmgE/PrpD C-terminal" evidence="3">
    <location>
        <begin position="279"/>
        <end position="439"/>
    </location>
</feature>
<comment type="caution">
    <text evidence="4">The sequence shown here is derived from an EMBL/GenBank/DDBJ whole genome shotgun (WGS) entry which is preliminary data.</text>
</comment>
<dbReference type="InterPro" id="IPR045337">
    <property type="entry name" value="MmgE_PrpD_C"/>
</dbReference>
<reference evidence="4 5" key="1">
    <citation type="submission" date="2024-06" db="EMBL/GenBank/DDBJ databases">
        <title>Sorghum-associated microbial communities from plants grown in Nebraska, USA.</title>
        <authorList>
            <person name="Schachtman D."/>
        </authorList>
    </citation>
    <scope>NUCLEOTIDE SEQUENCE [LARGE SCALE GENOMIC DNA]</scope>
    <source>
        <strain evidence="4 5">2709</strain>
    </source>
</reference>
<dbReference type="SUPFAM" id="SSF103378">
    <property type="entry name" value="2-methylcitrate dehydratase PrpD"/>
    <property type="match status" value="1"/>
</dbReference>
<comment type="similarity">
    <text evidence="1">Belongs to the PrpD family.</text>
</comment>
<dbReference type="RefSeq" id="WP_354443315.1">
    <property type="nucleotide sequence ID" value="NZ_JBEPSH010000004.1"/>
</dbReference>
<dbReference type="PANTHER" id="PTHR16943:SF8">
    <property type="entry name" value="2-METHYLCITRATE DEHYDRATASE"/>
    <property type="match status" value="1"/>
</dbReference>
<evidence type="ECO:0000259" key="2">
    <source>
        <dbReference type="Pfam" id="PF03972"/>
    </source>
</evidence>
<gene>
    <name evidence="4" type="ORF">ABIE13_002270</name>
</gene>
<dbReference type="InterPro" id="IPR045336">
    <property type="entry name" value="MmgE_PrpD_N"/>
</dbReference>
<dbReference type="InterPro" id="IPR036148">
    <property type="entry name" value="MmgE/PrpD_sf"/>
</dbReference>
<dbReference type="InterPro" id="IPR005656">
    <property type="entry name" value="MmgE_PrpD"/>
</dbReference>
<dbReference type="PANTHER" id="PTHR16943">
    <property type="entry name" value="2-METHYLCITRATE DEHYDRATASE-RELATED"/>
    <property type="match status" value="1"/>
</dbReference>
<dbReference type="EC" id="4.1.1.6" evidence="4"/>
<dbReference type="InterPro" id="IPR042188">
    <property type="entry name" value="MmgE/PrpD_sf_2"/>
</dbReference>